<keyword evidence="2" id="KW-0067">ATP-binding</keyword>
<sequence>MKESKIRFNTKDFRAINSAEMIINGITVVAGENGCGKSTLSKLLYYSYKTISNYDNLVAKKLFSELQNVFTFLKILKFELFDKKYKNIDKESLEKRLKVIEDTFLENEVNEELKDMIILLINDFSNIIDRKSSPHLAHIVKDIVKNKGVKENPDQDLFDTISVYVESLFKESFGLIESRAISLFKNELKNVFHDADLPSEFSLYEYGNHLVSIDRNSISIPYAIDNVIYIDSPMMIGVNSDENKYWKDLNNLLLTNKSDSISNCSNIIKNEILKGDVALEDNKNSLNKFSFKRDDGSVFNLLDCATGIKSFSILQLLLKNGSISDKTLLIIDEPESHLHPQWIIEYARMIVLLHKEVGVKFFIASHNPDMVSAIRLISEKEDVLNNVDYYLAVKSMSYTYDYKYLNIDIDPIFESFNIAIERIGQYGGGDEF</sequence>
<dbReference type="InterPro" id="IPR027417">
    <property type="entry name" value="P-loop_NTPase"/>
</dbReference>
<reference evidence="2 3" key="1">
    <citation type="submission" date="2024-05" db="EMBL/GenBank/DDBJ databases">
        <authorList>
            <person name="Duchaud E."/>
        </authorList>
    </citation>
    <scope>NUCLEOTIDE SEQUENCE [LARGE SCALE GENOMIC DNA]</scope>
    <source>
        <strain evidence="2">Ena-SAMPLE-TAB-13-05-2024-13:56:06:370-140309</strain>
    </source>
</reference>
<dbReference type="SUPFAM" id="SSF52540">
    <property type="entry name" value="P-loop containing nucleoside triphosphate hydrolases"/>
    <property type="match status" value="1"/>
</dbReference>
<dbReference type="PANTHER" id="PTHR43581:SF2">
    <property type="entry name" value="EXCINUCLEASE ATPASE SUBUNIT"/>
    <property type="match status" value="1"/>
</dbReference>
<dbReference type="Proteomes" id="UP001497514">
    <property type="component" value="Chromosome"/>
</dbReference>
<keyword evidence="2" id="KW-0547">Nucleotide-binding</keyword>
<dbReference type="InterPro" id="IPR003959">
    <property type="entry name" value="ATPase_AAA_core"/>
</dbReference>
<evidence type="ECO:0000259" key="1">
    <source>
        <dbReference type="Pfam" id="PF13304"/>
    </source>
</evidence>
<gene>
    <name evidence="2" type="ORF">TD3509T_1420</name>
</gene>
<organism evidence="2 3">
    <name type="scientific">Tenacibaculum dicentrarchi</name>
    <dbReference type="NCBI Taxonomy" id="669041"/>
    <lineage>
        <taxon>Bacteria</taxon>
        <taxon>Pseudomonadati</taxon>
        <taxon>Bacteroidota</taxon>
        <taxon>Flavobacteriia</taxon>
        <taxon>Flavobacteriales</taxon>
        <taxon>Flavobacteriaceae</taxon>
        <taxon>Tenacibaculum</taxon>
    </lineage>
</organism>
<feature type="domain" description="ATPase AAA-type core" evidence="1">
    <location>
        <begin position="26"/>
        <end position="368"/>
    </location>
</feature>
<evidence type="ECO:0000313" key="2">
    <source>
        <dbReference type="EMBL" id="CAL2082799.1"/>
    </source>
</evidence>
<dbReference type="Gene3D" id="3.40.50.300">
    <property type="entry name" value="P-loop containing nucleotide triphosphate hydrolases"/>
    <property type="match status" value="1"/>
</dbReference>
<dbReference type="Pfam" id="PF13304">
    <property type="entry name" value="AAA_21"/>
    <property type="match status" value="1"/>
</dbReference>
<protein>
    <submittedName>
        <fullName evidence="2">ATP-binding protein</fullName>
    </submittedName>
</protein>
<evidence type="ECO:0000313" key="3">
    <source>
        <dbReference type="Proteomes" id="UP001497514"/>
    </source>
</evidence>
<accession>A0ABM9NXD0</accession>
<dbReference type="PANTHER" id="PTHR43581">
    <property type="entry name" value="ATP/GTP PHOSPHATASE"/>
    <property type="match status" value="1"/>
</dbReference>
<proteinExistence type="predicted"/>
<dbReference type="EMBL" id="OZ038524">
    <property type="protein sequence ID" value="CAL2082799.1"/>
    <property type="molecule type" value="Genomic_DNA"/>
</dbReference>
<keyword evidence="3" id="KW-1185">Reference proteome</keyword>
<dbReference type="RefSeq" id="WP_101903686.1">
    <property type="nucleotide sequence ID" value="NZ_OZ038524.1"/>
</dbReference>
<dbReference type="InterPro" id="IPR051396">
    <property type="entry name" value="Bact_Antivir_Def_Nuclease"/>
</dbReference>
<name>A0ABM9NXD0_9FLAO</name>
<dbReference type="GO" id="GO:0005524">
    <property type="term" value="F:ATP binding"/>
    <property type="evidence" value="ECO:0007669"/>
    <property type="project" value="UniProtKB-KW"/>
</dbReference>